<dbReference type="Proteomes" id="UP000054538">
    <property type="component" value="Unassembled WGS sequence"/>
</dbReference>
<dbReference type="EMBL" id="KN825578">
    <property type="protein sequence ID" value="KIK84305.1"/>
    <property type="molecule type" value="Genomic_DNA"/>
</dbReference>
<reference evidence="2 3" key="1">
    <citation type="submission" date="2014-04" db="EMBL/GenBank/DDBJ databases">
        <authorList>
            <consortium name="DOE Joint Genome Institute"/>
            <person name="Kuo A."/>
            <person name="Kohler A."/>
            <person name="Jargeat P."/>
            <person name="Nagy L.G."/>
            <person name="Floudas D."/>
            <person name="Copeland A."/>
            <person name="Barry K.W."/>
            <person name="Cichocki N."/>
            <person name="Veneault-Fourrey C."/>
            <person name="LaButti K."/>
            <person name="Lindquist E.A."/>
            <person name="Lipzen A."/>
            <person name="Lundell T."/>
            <person name="Morin E."/>
            <person name="Murat C."/>
            <person name="Sun H."/>
            <person name="Tunlid A."/>
            <person name="Henrissat B."/>
            <person name="Grigoriev I.V."/>
            <person name="Hibbett D.S."/>
            <person name="Martin F."/>
            <person name="Nordberg H.P."/>
            <person name="Cantor M.N."/>
            <person name="Hua S.X."/>
        </authorList>
    </citation>
    <scope>NUCLEOTIDE SEQUENCE [LARGE SCALE GENOMIC DNA]</scope>
    <source>
        <strain evidence="2 3">Ve08.2h10</strain>
    </source>
</reference>
<accession>A0A0D0DU51</accession>
<feature type="non-terminal residue" evidence="2">
    <location>
        <position position="1"/>
    </location>
</feature>
<name>A0A0D0DU51_9AGAM</name>
<evidence type="ECO:0000313" key="2">
    <source>
        <dbReference type="EMBL" id="KIK84305.1"/>
    </source>
</evidence>
<sequence>GSHSASGGCDGPDTTTQRGANPCVDPHPAVDTKGNPPALHQSTNGIDSRDERKDAKQGVDRNAR</sequence>
<feature type="region of interest" description="Disordered" evidence="1">
    <location>
        <begin position="1"/>
        <end position="64"/>
    </location>
</feature>
<dbReference type="HOGENOM" id="CLU_2873916_0_0_1"/>
<dbReference type="InParanoid" id="A0A0D0DU51"/>
<gene>
    <name evidence="2" type="ORF">PAXRUDRAFT_94203</name>
</gene>
<organism evidence="2 3">
    <name type="scientific">Paxillus rubicundulus Ve08.2h10</name>
    <dbReference type="NCBI Taxonomy" id="930991"/>
    <lineage>
        <taxon>Eukaryota</taxon>
        <taxon>Fungi</taxon>
        <taxon>Dikarya</taxon>
        <taxon>Basidiomycota</taxon>
        <taxon>Agaricomycotina</taxon>
        <taxon>Agaricomycetes</taxon>
        <taxon>Agaricomycetidae</taxon>
        <taxon>Boletales</taxon>
        <taxon>Paxilineae</taxon>
        <taxon>Paxillaceae</taxon>
        <taxon>Paxillus</taxon>
    </lineage>
</organism>
<dbReference type="AlphaFoldDB" id="A0A0D0DU51"/>
<protein>
    <submittedName>
        <fullName evidence="2">Uncharacterized protein</fullName>
    </submittedName>
</protein>
<dbReference type="OrthoDB" id="3250036at2759"/>
<feature type="non-terminal residue" evidence="2">
    <location>
        <position position="64"/>
    </location>
</feature>
<proteinExistence type="predicted"/>
<feature type="compositionally biased region" description="Basic and acidic residues" evidence="1">
    <location>
        <begin position="47"/>
        <end position="64"/>
    </location>
</feature>
<reference evidence="3" key="2">
    <citation type="submission" date="2015-01" db="EMBL/GenBank/DDBJ databases">
        <title>Evolutionary Origins and Diversification of the Mycorrhizal Mutualists.</title>
        <authorList>
            <consortium name="DOE Joint Genome Institute"/>
            <consortium name="Mycorrhizal Genomics Consortium"/>
            <person name="Kohler A."/>
            <person name="Kuo A."/>
            <person name="Nagy L.G."/>
            <person name="Floudas D."/>
            <person name="Copeland A."/>
            <person name="Barry K.W."/>
            <person name="Cichocki N."/>
            <person name="Veneault-Fourrey C."/>
            <person name="LaButti K."/>
            <person name="Lindquist E.A."/>
            <person name="Lipzen A."/>
            <person name="Lundell T."/>
            <person name="Morin E."/>
            <person name="Murat C."/>
            <person name="Riley R."/>
            <person name="Ohm R."/>
            <person name="Sun H."/>
            <person name="Tunlid A."/>
            <person name="Henrissat B."/>
            <person name="Grigoriev I.V."/>
            <person name="Hibbett D.S."/>
            <person name="Martin F."/>
        </authorList>
    </citation>
    <scope>NUCLEOTIDE SEQUENCE [LARGE SCALE GENOMIC DNA]</scope>
    <source>
        <strain evidence="3">Ve08.2h10</strain>
    </source>
</reference>
<evidence type="ECO:0000313" key="3">
    <source>
        <dbReference type="Proteomes" id="UP000054538"/>
    </source>
</evidence>
<evidence type="ECO:0000256" key="1">
    <source>
        <dbReference type="SAM" id="MobiDB-lite"/>
    </source>
</evidence>
<keyword evidence="3" id="KW-1185">Reference proteome</keyword>